<evidence type="ECO:0000313" key="2">
    <source>
        <dbReference type="Proteomes" id="UP001139477"/>
    </source>
</evidence>
<keyword evidence="2" id="KW-1185">Reference proteome</keyword>
<dbReference type="EMBL" id="JAMYXC010000129">
    <property type="protein sequence ID" value="MCP1168579.1"/>
    <property type="molecule type" value="Genomic_DNA"/>
</dbReference>
<proteinExistence type="predicted"/>
<name>A0A9X2FRC5_9RHOB</name>
<reference evidence="1" key="1">
    <citation type="submission" date="2022-06" db="EMBL/GenBank/DDBJ databases">
        <title>Limimaricola sediminis sp. nov., isolated from an intertidal sediment.</title>
        <authorList>
            <person name="Shao X."/>
        </authorList>
    </citation>
    <scope>NUCLEOTIDE SEQUENCE</scope>
    <source>
        <strain evidence="1">ASW11-118</strain>
    </source>
</reference>
<evidence type="ECO:0008006" key="3">
    <source>
        <dbReference type="Google" id="ProtNLM"/>
    </source>
</evidence>
<comment type="caution">
    <text evidence="1">The sequence shown here is derived from an EMBL/GenBank/DDBJ whole genome shotgun (WGS) entry which is preliminary data.</text>
</comment>
<dbReference type="AlphaFoldDB" id="A0A9X2FRC5"/>
<dbReference type="Proteomes" id="UP001139477">
    <property type="component" value="Unassembled WGS sequence"/>
</dbReference>
<organism evidence="1 2">
    <name type="scientific">Limimaricola litoreus</name>
    <dbReference type="NCBI Taxonomy" id="2955316"/>
    <lineage>
        <taxon>Bacteria</taxon>
        <taxon>Pseudomonadati</taxon>
        <taxon>Pseudomonadota</taxon>
        <taxon>Alphaproteobacteria</taxon>
        <taxon>Rhodobacterales</taxon>
        <taxon>Paracoccaceae</taxon>
        <taxon>Limimaricola</taxon>
    </lineage>
</organism>
<evidence type="ECO:0000313" key="1">
    <source>
        <dbReference type="EMBL" id="MCP1168579.1"/>
    </source>
</evidence>
<accession>A0A9X2FRC5</accession>
<dbReference type="RefSeq" id="WP_253331527.1">
    <property type="nucleotide sequence ID" value="NZ_JAMYXC010000129.1"/>
</dbReference>
<protein>
    <recommendedName>
        <fullName evidence="3">Antitoxin Xre/MbcA/ParS-like toxin-binding domain-containing protein</fullName>
    </recommendedName>
</protein>
<sequence length="117" mass="12477">MTAQDLIRPDGTVALDALLAGLGLTEAELALALGMSQNSLATPPRSIALASQRKLRDFVEILMTVVPWAGSLPQAFDWFSTQPLASFGNRTAADLVRKGRAEAVKSHISRIAIGEYA</sequence>
<gene>
    <name evidence="1" type="ORF">NHG85_08590</name>
</gene>